<comment type="caution">
    <text evidence="2">The sequence shown here is derived from an EMBL/GenBank/DDBJ whole genome shotgun (WGS) entry which is preliminary data.</text>
</comment>
<feature type="signal peptide" evidence="1">
    <location>
        <begin position="1"/>
        <end position="22"/>
    </location>
</feature>
<gene>
    <name evidence="2" type="ORF">AOXY_G29626</name>
</gene>
<evidence type="ECO:0000313" key="2">
    <source>
        <dbReference type="EMBL" id="KAK1153553.1"/>
    </source>
</evidence>
<reference evidence="2" key="1">
    <citation type="submission" date="2022-02" db="EMBL/GenBank/DDBJ databases">
        <title>Atlantic sturgeon de novo genome assembly.</title>
        <authorList>
            <person name="Stock M."/>
            <person name="Klopp C."/>
            <person name="Guiguen Y."/>
            <person name="Cabau C."/>
            <person name="Parinello H."/>
            <person name="Santidrian Yebra-Pimentel E."/>
            <person name="Kuhl H."/>
            <person name="Dirks R.P."/>
            <person name="Guessner J."/>
            <person name="Wuertz S."/>
            <person name="Du K."/>
            <person name="Schartl M."/>
        </authorList>
    </citation>
    <scope>NUCLEOTIDE SEQUENCE</scope>
    <source>
        <strain evidence="2">STURGEONOMICS-FGT-2020</strain>
        <tissue evidence="2">Whole blood</tissue>
    </source>
</reference>
<organism evidence="2 3">
    <name type="scientific">Acipenser oxyrinchus oxyrinchus</name>
    <dbReference type="NCBI Taxonomy" id="40147"/>
    <lineage>
        <taxon>Eukaryota</taxon>
        <taxon>Metazoa</taxon>
        <taxon>Chordata</taxon>
        <taxon>Craniata</taxon>
        <taxon>Vertebrata</taxon>
        <taxon>Euteleostomi</taxon>
        <taxon>Actinopterygii</taxon>
        <taxon>Chondrostei</taxon>
        <taxon>Acipenseriformes</taxon>
        <taxon>Acipenseridae</taxon>
        <taxon>Acipenser</taxon>
    </lineage>
</organism>
<accession>A0AAD8CPX9</accession>
<protein>
    <submittedName>
        <fullName evidence="2">Uncharacterized protein</fullName>
    </submittedName>
</protein>
<evidence type="ECO:0000256" key="1">
    <source>
        <dbReference type="SAM" id="SignalP"/>
    </source>
</evidence>
<dbReference type="Proteomes" id="UP001230051">
    <property type="component" value="Unassembled WGS sequence"/>
</dbReference>
<evidence type="ECO:0000313" key="3">
    <source>
        <dbReference type="Proteomes" id="UP001230051"/>
    </source>
</evidence>
<dbReference type="AlphaFoldDB" id="A0AAD8CPX9"/>
<feature type="chain" id="PRO_5042275558" evidence="1">
    <location>
        <begin position="23"/>
        <end position="66"/>
    </location>
</feature>
<name>A0AAD8CPX9_ACIOX</name>
<keyword evidence="1" id="KW-0732">Signal</keyword>
<sequence length="66" mass="7199">MGFRLLLGVAWLCAVLPAGLIAQDLSGKIIIHAEEQSPGCRLPRNISVSLGFMWYLCTGFTNPTLH</sequence>
<keyword evidence="3" id="KW-1185">Reference proteome</keyword>
<dbReference type="EMBL" id="JAGXEW010000040">
    <property type="protein sequence ID" value="KAK1153553.1"/>
    <property type="molecule type" value="Genomic_DNA"/>
</dbReference>
<proteinExistence type="predicted"/>